<dbReference type="AlphaFoldDB" id="A0A0F9PVS4"/>
<gene>
    <name evidence="1" type="ORF">LCGC14_0850600</name>
</gene>
<name>A0A0F9PVS4_9ZZZZ</name>
<evidence type="ECO:0000313" key="1">
    <source>
        <dbReference type="EMBL" id="KKN28812.1"/>
    </source>
</evidence>
<sequence length="64" mass="7329">MTNRRNNQVGTSQASHRVTRCIAEAVRAEVGQQVHRTVRVSVSRQQDATLVWTMLWRLDVLAIK</sequence>
<reference evidence="1" key="1">
    <citation type="journal article" date="2015" name="Nature">
        <title>Complex archaea that bridge the gap between prokaryotes and eukaryotes.</title>
        <authorList>
            <person name="Spang A."/>
            <person name="Saw J.H."/>
            <person name="Jorgensen S.L."/>
            <person name="Zaremba-Niedzwiedzka K."/>
            <person name="Martijn J."/>
            <person name="Lind A.E."/>
            <person name="van Eijk R."/>
            <person name="Schleper C."/>
            <person name="Guy L."/>
            <person name="Ettema T.J."/>
        </authorList>
    </citation>
    <scope>NUCLEOTIDE SEQUENCE</scope>
</reference>
<protein>
    <submittedName>
        <fullName evidence="1">Uncharacterized protein</fullName>
    </submittedName>
</protein>
<proteinExistence type="predicted"/>
<dbReference type="EMBL" id="LAZR01002533">
    <property type="protein sequence ID" value="KKN28812.1"/>
    <property type="molecule type" value="Genomic_DNA"/>
</dbReference>
<comment type="caution">
    <text evidence="1">The sequence shown here is derived from an EMBL/GenBank/DDBJ whole genome shotgun (WGS) entry which is preliminary data.</text>
</comment>
<organism evidence="1">
    <name type="scientific">marine sediment metagenome</name>
    <dbReference type="NCBI Taxonomy" id="412755"/>
    <lineage>
        <taxon>unclassified sequences</taxon>
        <taxon>metagenomes</taxon>
        <taxon>ecological metagenomes</taxon>
    </lineage>
</organism>
<accession>A0A0F9PVS4</accession>